<comment type="caution">
    <text evidence="1">The sequence shown here is derived from an EMBL/GenBank/DDBJ whole genome shotgun (WGS) entry which is preliminary data.</text>
</comment>
<evidence type="ECO:0000313" key="1">
    <source>
        <dbReference type="EMBL" id="KAL3347793.1"/>
    </source>
</evidence>
<name>A0ABD2SVF2_9SOLN</name>
<dbReference type="Proteomes" id="UP001627284">
    <property type="component" value="Unassembled WGS sequence"/>
</dbReference>
<accession>A0ABD2SVF2</accession>
<reference evidence="1 2" key="1">
    <citation type="submission" date="2024-05" db="EMBL/GenBank/DDBJ databases">
        <title>De novo assembly of an allotetraploid wild potato.</title>
        <authorList>
            <person name="Hosaka A.J."/>
        </authorList>
    </citation>
    <scope>NUCLEOTIDE SEQUENCE [LARGE SCALE GENOMIC DNA]</scope>
    <source>
        <tissue evidence="1">Young leaves</tissue>
    </source>
</reference>
<evidence type="ECO:0000313" key="2">
    <source>
        <dbReference type="Proteomes" id="UP001627284"/>
    </source>
</evidence>
<gene>
    <name evidence="1" type="ORF">AABB24_021440</name>
</gene>
<organism evidence="1 2">
    <name type="scientific">Solanum stoloniferum</name>
    <dbReference type="NCBI Taxonomy" id="62892"/>
    <lineage>
        <taxon>Eukaryota</taxon>
        <taxon>Viridiplantae</taxon>
        <taxon>Streptophyta</taxon>
        <taxon>Embryophyta</taxon>
        <taxon>Tracheophyta</taxon>
        <taxon>Spermatophyta</taxon>
        <taxon>Magnoliopsida</taxon>
        <taxon>eudicotyledons</taxon>
        <taxon>Gunneridae</taxon>
        <taxon>Pentapetalae</taxon>
        <taxon>asterids</taxon>
        <taxon>lamiids</taxon>
        <taxon>Solanales</taxon>
        <taxon>Solanaceae</taxon>
        <taxon>Solanoideae</taxon>
        <taxon>Solaneae</taxon>
        <taxon>Solanum</taxon>
    </lineage>
</organism>
<protein>
    <submittedName>
        <fullName evidence="1">Uncharacterized protein</fullName>
    </submittedName>
</protein>
<dbReference type="AlphaFoldDB" id="A0ABD2SVF2"/>
<keyword evidence="2" id="KW-1185">Reference proteome</keyword>
<dbReference type="EMBL" id="JBJKTR010000013">
    <property type="protein sequence ID" value="KAL3347793.1"/>
    <property type="molecule type" value="Genomic_DNA"/>
</dbReference>
<sequence length="109" mass="12371">MVLHTRPNHCPSKNEEFQVESKYSQTMANLLNSIPSKSVIDPRLSYLLSVINQIFELYITGKTSNVPSSVKLNLVRIPYTAVLGFVGRLKDKEEGDDRRLKPPLFLMPP</sequence>
<proteinExistence type="predicted"/>